<keyword evidence="8 11" id="KW-0411">Iron-sulfur</keyword>
<evidence type="ECO:0000256" key="9">
    <source>
        <dbReference type="ARBA" id="ARBA00023239"/>
    </source>
</evidence>
<gene>
    <name evidence="14" type="ORF">DSLASN_24280</name>
</gene>
<evidence type="ECO:0000313" key="15">
    <source>
        <dbReference type="Proteomes" id="UP001320148"/>
    </source>
</evidence>
<dbReference type="Pfam" id="PF03315">
    <property type="entry name" value="SDH_beta"/>
    <property type="match status" value="2"/>
</dbReference>
<dbReference type="InterPro" id="IPR029009">
    <property type="entry name" value="ASB_dom_sf"/>
</dbReference>
<name>A0ABM7PI30_9BACT</name>
<evidence type="ECO:0000256" key="11">
    <source>
        <dbReference type="RuleBase" id="RU366059"/>
    </source>
</evidence>
<evidence type="ECO:0000256" key="7">
    <source>
        <dbReference type="ARBA" id="ARBA00023004"/>
    </source>
</evidence>
<evidence type="ECO:0000256" key="1">
    <source>
        <dbReference type="ARBA" id="ARBA00001966"/>
    </source>
</evidence>
<keyword evidence="4 11" id="KW-0312">Gluconeogenesis</keyword>
<keyword evidence="9 11" id="KW-0456">Lyase</keyword>
<evidence type="ECO:0000313" key="14">
    <source>
        <dbReference type="EMBL" id="BCS96796.1"/>
    </source>
</evidence>
<sequence length="413" mass="44214">MESLKELYRIGLGPSSSHTMGPRFAAEQFASRFSQADTYQVTLYGSLAATGKGHLTDQALYEVFGREKLNVIWEPDHSLPQHPNGMKFKAFSSPDVLLGEQIYFSVGGGSIRTPQDIVLHSETVYPHKNLQEIMDHCVQRGITFWEYAADHEQDAVLDHLNSVWQAMKASVEKGLNARGVLPGSIGLGRKAWTYHQRTRSAADDMQETGLITAYALAVSEENAGGGTVVTAPTCGSCGVVPAVLFYMQKKKGLTDSDMVKALATAGVFGNVIKHNASISGAEVGCQGEVGSACAMAAAAVCQLLGGSLRQIEYAAEMGLEHHLGLTCDPVDGLVQIPCIERNACAATRALSMAQMSILSDGSHLISFDEVVSVMKLTGHDLPALYRETSVGGLAMIYRGKNASKTAIQTPCQS</sequence>
<evidence type="ECO:0000256" key="8">
    <source>
        <dbReference type="ARBA" id="ARBA00023014"/>
    </source>
</evidence>
<keyword evidence="6 11" id="KW-0479">Metal-binding</keyword>
<reference evidence="14 15" key="1">
    <citation type="submission" date="2021-02" db="EMBL/GenBank/DDBJ databases">
        <title>Complete genome of Desulfoluna sp. strain ASN36.</title>
        <authorList>
            <person name="Takahashi A."/>
            <person name="Kojima H."/>
            <person name="Fukui M."/>
        </authorList>
    </citation>
    <scope>NUCLEOTIDE SEQUENCE [LARGE SCALE GENOMIC DNA]</scope>
    <source>
        <strain evidence="14 15">ASN36</strain>
    </source>
</reference>
<dbReference type="PANTHER" id="PTHR30182">
    <property type="entry name" value="L-SERINE DEHYDRATASE"/>
    <property type="match status" value="1"/>
</dbReference>
<dbReference type="NCBIfam" id="TIGR00720">
    <property type="entry name" value="sda_mono"/>
    <property type="match status" value="1"/>
</dbReference>
<comment type="catalytic activity">
    <reaction evidence="10 11">
        <text>L-serine = pyruvate + NH4(+)</text>
        <dbReference type="Rhea" id="RHEA:19169"/>
        <dbReference type="ChEBI" id="CHEBI:15361"/>
        <dbReference type="ChEBI" id="CHEBI:28938"/>
        <dbReference type="ChEBI" id="CHEBI:33384"/>
        <dbReference type="EC" id="4.3.1.17"/>
    </reaction>
</comment>
<dbReference type="Gene3D" id="3.30.1330.90">
    <property type="entry name" value="D-3-phosphoglycerate dehydrogenase, domain 3"/>
    <property type="match status" value="2"/>
</dbReference>
<accession>A0ABM7PI30</accession>
<dbReference type="EC" id="4.3.1.17" evidence="11"/>
<keyword evidence="5 11" id="KW-0004">4Fe-4S</keyword>
<evidence type="ECO:0000256" key="4">
    <source>
        <dbReference type="ARBA" id="ARBA00022432"/>
    </source>
</evidence>
<keyword evidence="15" id="KW-1185">Reference proteome</keyword>
<dbReference type="Proteomes" id="UP001320148">
    <property type="component" value="Chromosome"/>
</dbReference>
<dbReference type="EMBL" id="AP024488">
    <property type="protein sequence ID" value="BCS96796.1"/>
    <property type="molecule type" value="Genomic_DNA"/>
</dbReference>
<evidence type="ECO:0000256" key="6">
    <source>
        <dbReference type="ARBA" id="ARBA00022723"/>
    </source>
</evidence>
<feature type="domain" description="Serine dehydratase beta chain" evidence="13">
    <location>
        <begin position="3"/>
        <end position="60"/>
    </location>
</feature>
<comment type="similarity">
    <text evidence="3 11">Belongs to the iron-sulfur dependent L-serine dehydratase family.</text>
</comment>
<dbReference type="InterPro" id="IPR051318">
    <property type="entry name" value="Fe-S_L-Ser"/>
</dbReference>
<evidence type="ECO:0000256" key="10">
    <source>
        <dbReference type="ARBA" id="ARBA00049406"/>
    </source>
</evidence>
<feature type="domain" description="Serine dehydratase-like alpha subunit" evidence="12">
    <location>
        <begin position="152"/>
        <end position="394"/>
    </location>
</feature>
<dbReference type="SUPFAM" id="SSF143548">
    <property type="entry name" value="Serine metabolism enzymes domain"/>
    <property type="match status" value="1"/>
</dbReference>
<comment type="cofactor">
    <cofactor evidence="1 11">
        <name>[4Fe-4S] cluster</name>
        <dbReference type="ChEBI" id="CHEBI:49883"/>
    </cofactor>
</comment>
<dbReference type="PANTHER" id="PTHR30182:SF1">
    <property type="entry name" value="L-SERINE DEHYDRATASE 1"/>
    <property type="match status" value="1"/>
</dbReference>
<dbReference type="InterPro" id="IPR005130">
    <property type="entry name" value="Ser_deHydtase-like_asu"/>
</dbReference>
<comment type="pathway">
    <text evidence="2">Carbohydrate biosynthesis; gluconeogenesis.</text>
</comment>
<evidence type="ECO:0000256" key="5">
    <source>
        <dbReference type="ARBA" id="ARBA00022485"/>
    </source>
</evidence>
<evidence type="ECO:0000256" key="3">
    <source>
        <dbReference type="ARBA" id="ARBA00008636"/>
    </source>
</evidence>
<evidence type="ECO:0000256" key="2">
    <source>
        <dbReference type="ARBA" id="ARBA00004742"/>
    </source>
</evidence>
<evidence type="ECO:0000259" key="13">
    <source>
        <dbReference type="Pfam" id="PF03315"/>
    </source>
</evidence>
<dbReference type="InterPro" id="IPR005131">
    <property type="entry name" value="Ser_deHydtase_bsu"/>
</dbReference>
<organism evidence="14 15">
    <name type="scientific">Desulfoluna limicola</name>
    <dbReference type="NCBI Taxonomy" id="2810562"/>
    <lineage>
        <taxon>Bacteria</taxon>
        <taxon>Pseudomonadati</taxon>
        <taxon>Thermodesulfobacteriota</taxon>
        <taxon>Desulfobacteria</taxon>
        <taxon>Desulfobacterales</taxon>
        <taxon>Desulfolunaceae</taxon>
        <taxon>Desulfoluna</taxon>
    </lineage>
</organism>
<keyword evidence="7 11" id="KW-0408">Iron</keyword>
<proteinExistence type="inferred from homology"/>
<dbReference type="RefSeq" id="WP_236893080.1">
    <property type="nucleotide sequence ID" value="NZ_AP024488.1"/>
</dbReference>
<protein>
    <recommendedName>
        <fullName evidence="11">L-serine dehydratase</fullName>
        <ecNumber evidence="11">4.3.1.17</ecNumber>
    </recommendedName>
</protein>
<dbReference type="Pfam" id="PF03313">
    <property type="entry name" value="SDH_alpha"/>
    <property type="match status" value="1"/>
</dbReference>
<dbReference type="InterPro" id="IPR004644">
    <property type="entry name" value="Fe-S_L-Ser_mono"/>
</dbReference>
<feature type="domain" description="Serine dehydratase beta chain" evidence="13">
    <location>
        <begin position="68"/>
        <end position="113"/>
    </location>
</feature>
<evidence type="ECO:0000259" key="12">
    <source>
        <dbReference type="Pfam" id="PF03313"/>
    </source>
</evidence>